<dbReference type="SUPFAM" id="SSF55811">
    <property type="entry name" value="Nudix"/>
    <property type="match status" value="1"/>
</dbReference>
<dbReference type="OrthoDB" id="9804442at2"/>
<evidence type="ECO:0000259" key="8">
    <source>
        <dbReference type="PROSITE" id="PS51462"/>
    </source>
</evidence>
<name>A0A4R1BET7_9ACTN</name>
<dbReference type="CDD" id="cd03426">
    <property type="entry name" value="NUDIX_CoAse_Nudt7"/>
    <property type="match status" value="1"/>
</dbReference>
<feature type="region of interest" description="Disordered" evidence="7">
    <location>
        <begin position="53"/>
        <end position="73"/>
    </location>
</feature>
<dbReference type="GO" id="GO:0010945">
    <property type="term" value="F:coenzyme A diphosphatase activity"/>
    <property type="evidence" value="ECO:0007669"/>
    <property type="project" value="InterPro"/>
</dbReference>
<dbReference type="Proteomes" id="UP000295244">
    <property type="component" value="Unassembled WGS sequence"/>
</dbReference>
<accession>A0A4R1BET7</accession>
<keyword evidence="3" id="KW-0479">Metal-binding</keyword>
<keyword evidence="4" id="KW-0378">Hydrolase</keyword>
<gene>
    <name evidence="9" type="ORF">E0L93_12275</name>
</gene>
<dbReference type="PROSITE" id="PS51462">
    <property type="entry name" value="NUDIX"/>
    <property type="match status" value="1"/>
</dbReference>
<dbReference type="EMBL" id="SKBU01000023">
    <property type="protein sequence ID" value="TCJ15594.1"/>
    <property type="molecule type" value="Genomic_DNA"/>
</dbReference>
<dbReference type="Pfam" id="PF00293">
    <property type="entry name" value="NUDIX"/>
    <property type="match status" value="1"/>
</dbReference>
<evidence type="ECO:0000256" key="1">
    <source>
        <dbReference type="ARBA" id="ARBA00001936"/>
    </source>
</evidence>
<dbReference type="AlphaFoldDB" id="A0A4R1BET7"/>
<dbReference type="GO" id="GO:0046872">
    <property type="term" value="F:metal ion binding"/>
    <property type="evidence" value="ECO:0007669"/>
    <property type="project" value="UniProtKB-KW"/>
</dbReference>
<evidence type="ECO:0000256" key="7">
    <source>
        <dbReference type="SAM" id="MobiDB-lite"/>
    </source>
</evidence>
<sequence>MGTLERIARALRKFEPHLESGTARRAAVALLLRERGQGLEVLVIQRAEKPGDPWSGHMALPGGRCEPDDASPYETSRRETLEEVGIDISWGRYLGRLSDVSPRRMPGRLTVSPVVVAIDAEPGPLQESEVEEAFWVPLEELEDEPVEIADFPGTWPALIYDGRYVIWGLTHRILCQLRQLAEESGED</sequence>
<dbReference type="PANTHER" id="PTHR12992">
    <property type="entry name" value="NUDIX HYDROLASE"/>
    <property type="match status" value="1"/>
</dbReference>
<dbReference type="RefSeq" id="WP_132692347.1">
    <property type="nucleotide sequence ID" value="NZ_SKBU01000023.1"/>
</dbReference>
<dbReference type="PANTHER" id="PTHR12992:SF11">
    <property type="entry name" value="MITOCHONDRIAL COENZYME A DIPHOSPHATASE NUDT8"/>
    <property type="match status" value="1"/>
</dbReference>
<keyword evidence="5" id="KW-0460">Magnesium</keyword>
<dbReference type="InterPro" id="IPR045121">
    <property type="entry name" value="CoAse"/>
</dbReference>
<comment type="cofactor">
    <cofactor evidence="1">
        <name>Mn(2+)</name>
        <dbReference type="ChEBI" id="CHEBI:29035"/>
    </cofactor>
</comment>
<organism evidence="9 10">
    <name type="scientific">Rubrobacter taiwanensis</name>
    <dbReference type="NCBI Taxonomy" id="185139"/>
    <lineage>
        <taxon>Bacteria</taxon>
        <taxon>Bacillati</taxon>
        <taxon>Actinomycetota</taxon>
        <taxon>Rubrobacteria</taxon>
        <taxon>Rubrobacterales</taxon>
        <taxon>Rubrobacteraceae</taxon>
        <taxon>Rubrobacter</taxon>
    </lineage>
</organism>
<keyword evidence="6" id="KW-0464">Manganese</keyword>
<evidence type="ECO:0000313" key="9">
    <source>
        <dbReference type="EMBL" id="TCJ15594.1"/>
    </source>
</evidence>
<evidence type="ECO:0000256" key="2">
    <source>
        <dbReference type="ARBA" id="ARBA00001946"/>
    </source>
</evidence>
<evidence type="ECO:0000313" key="10">
    <source>
        <dbReference type="Proteomes" id="UP000295244"/>
    </source>
</evidence>
<protein>
    <submittedName>
        <fullName evidence="9">CoA pyrophosphatase</fullName>
    </submittedName>
</protein>
<evidence type="ECO:0000256" key="4">
    <source>
        <dbReference type="ARBA" id="ARBA00022801"/>
    </source>
</evidence>
<keyword evidence="10" id="KW-1185">Reference proteome</keyword>
<proteinExistence type="predicted"/>
<evidence type="ECO:0000256" key="6">
    <source>
        <dbReference type="ARBA" id="ARBA00023211"/>
    </source>
</evidence>
<dbReference type="Gene3D" id="3.90.79.10">
    <property type="entry name" value="Nucleoside Triphosphate Pyrophosphohydrolase"/>
    <property type="match status" value="1"/>
</dbReference>
<feature type="domain" description="Nudix hydrolase" evidence="8">
    <location>
        <begin position="23"/>
        <end position="159"/>
    </location>
</feature>
<reference evidence="9 10" key="1">
    <citation type="submission" date="2019-03" db="EMBL/GenBank/DDBJ databases">
        <title>Whole genome sequence of a novel Rubrobacter taiwanensis strain, isolated from Yellowstone National Park.</title>
        <authorList>
            <person name="Freed S."/>
            <person name="Ramaley R.F."/>
            <person name="Kyndt J.A."/>
        </authorList>
    </citation>
    <scope>NUCLEOTIDE SEQUENCE [LARGE SCALE GENOMIC DNA]</scope>
    <source>
        <strain evidence="9 10">Yellowstone</strain>
    </source>
</reference>
<comment type="cofactor">
    <cofactor evidence="2">
        <name>Mg(2+)</name>
        <dbReference type="ChEBI" id="CHEBI:18420"/>
    </cofactor>
</comment>
<comment type="caution">
    <text evidence="9">The sequence shown here is derived from an EMBL/GenBank/DDBJ whole genome shotgun (WGS) entry which is preliminary data.</text>
</comment>
<dbReference type="InterPro" id="IPR000086">
    <property type="entry name" value="NUDIX_hydrolase_dom"/>
</dbReference>
<evidence type="ECO:0000256" key="5">
    <source>
        <dbReference type="ARBA" id="ARBA00022842"/>
    </source>
</evidence>
<dbReference type="InterPro" id="IPR015797">
    <property type="entry name" value="NUDIX_hydrolase-like_dom_sf"/>
</dbReference>
<evidence type="ECO:0000256" key="3">
    <source>
        <dbReference type="ARBA" id="ARBA00022723"/>
    </source>
</evidence>